<dbReference type="Proteomes" id="UP001596337">
    <property type="component" value="Unassembled WGS sequence"/>
</dbReference>
<protein>
    <submittedName>
        <fullName evidence="2">Uncharacterized protein</fullName>
    </submittedName>
</protein>
<accession>A0ABW2C5J5</accession>
<organism evidence="2 3">
    <name type="scientific">Haloechinothrix salitolerans</name>
    <dbReference type="NCBI Taxonomy" id="926830"/>
    <lineage>
        <taxon>Bacteria</taxon>
        <taxon>Bacillati</taxon>
        <taxon>Actinomycetota</taxon>
        <taxon>Actinomycetes</taxon>
        <taxon>Pseudonocardiales</taxon>
        <taxon>Pseudonocardiaceae</taxon>
        <taxon>Haloechinothrix</taxon>
    </lineage>
</organism>
<keyword evidence="3" id="KW-1185">Reference proteome</keyword>
<dbReference type="EMBL" id="JBHSXX010000001">
    <property type="protein sequence ID" value="MFC6869962.1"/>
    <property type="molecule type" value="Genomic_DNA"/>
</dbReference>
<sequence>MNTHRHRHSRTVRYCPLEPPWLYPDVLAAAAPILVPVYTEPGHRVLLVERGQADHADRWDTRRDEAIETILRLGRGATTAVSAKASADDEHAVYDLIVCPRTGSTPIAEWARLLSPARSLIVLTIPRALLPSGGRNDGVAPDSALRREAALAGLALVDRVVLLHHPPSARPPCRKRQRLAVTLGGHRPSHSEAHVFQPNDTERARANAPRHEDGENGGEHRA</sequence>
<feature type="region of interest" description="Disordered" evidence="1">
    <location>
        <begin position="184"/>
        <end position="222"/>
    </location>
</feature>
<comment type="caution">
    <text evidence="2">The sequence shown here is derived from an EMBL/GenBank/DDBJ whole genome shotgun (WGS) entry which is preliminary data.</text>
</comment>
<feature type="compositionally biased region" description="Basic and acidic residues" evidence="1">
    <location>
        <begin position="200"/>
        <end position="222"/>
    </location>
</feature>
<dbReference type="RefSeq" id="WP_345393891.1">
    <property type="nucleotide sequence ID" value="NZ_BAABLA010000021.1"/>
</dbReference>
<evidence type="ECO:0000313" key="2">
    <source>
        <dbReference type="EMBL" id="MFC6869962.1"/>
    </source>
</evidence>
<gene>
    <name evidence="2" type="ORF">ACFQGD_22725</name>
</gene>
<reference evidence="3" key="1">
    <citation type="journal article" date="2019" name="Int. J. Syst. Evol. Microbiol.">
        <title>The Global Catalogue of Microorganisms (GCM) 10K type strain sequencing project: providing services to taxonomists for standard genome sequencing and annotation.</title>
        <authorList>
            <consortium name="The Broad Institute Genomics Platform"/>
            <consortium name="The Broad Institute Genome Sequencing Center for Infectious Disease"/>
            <person name="Wu L."/>
            <person name="Ma J."/>
        </authorList>
    </citation>
    <scope>NUCLEOTIDE SEQUENCE [LARGE SCALE GENOMIC DNA]</scope>
    <source>
        <strain evidence="3">KCTC 32255</strain>
    </source>
</reference>
<evidence type="ECO:0000313" key="3">
    <source>
        <dbReference type="Proteomes" id="UP001596337"/>
    </source>
</evidence>
<name>A0ABW2C5J5_9PSEU</name>
<evidence type="ECO:0000256" key="1">
    <source>
        <dbReference type="SAM" id="MobiDB-lite"/>
    </source>
</evidence>
<proteinExistence type="predicted"/>